<name>A0ABY7F4D4_MYAAR</name>
<feature type="compositionally biased region" description="Polar residues" evidence="2">
    <location>
        <begin position="259"/>
        <end position="269"/>
    </location>
</feature>
<dbReference type="PROSITE" id="PS01248">
    <property type="entry name" value="EGF_LAM_1"/>
    <property type="match status" value="1"/>
</dbReference>
<accession>A0ABY7F4D4</accession>
<dbReference type="PANTHER" id="PTHR24043">
    <property type="entry name" value="SCAVENGER RECEPTOR CLASS F"/>
    <property type="match status" value="1"/>
</dbReference>
<evidence type="ECO:0000259" key="4">
    <source>
        <dbReference type="PROSITE" id="PS01248"/>
    </source>
</evidence>
<dbReference type="PRINTS" id="PR00011">
    <property type="entry name" value="EGFLAMININ"/>
</dbReference>
<feature type="domain" description="Laminin EGF-like" evidence="4">
    <location>
        <begin position="85"/>
        <end position="116"/>
    </location>
</feature>
<organism evidence="5 6">
    <name type="scientific">Mya arenaria</name>
    <name type="common">Soft-shell clam</name>
    <dbReference type="NCBI Taxonomy" id="6604"/>
    <lineage>
        <taxon>Eukaryota</taxon>
        <taxon>Metazoa</taxon>
        <taxon>Spiralia</taxon>
        <taxon>Lophotrochozoa</taxon>
        <taxon>Mollusca</taxon>
        <taxon>Bivalvia</taxon>
        <taxon>Autobranchia</taxon>
        <taxon>Heteroconchia</taxon>
        <taxon>Euheterodonta</taxon>
        <taxon>Imparidentia</taxon>
        <taxon>Neoheterodontei</taxon>
        <taxon>Myida</taxon>
        <taxon>Myoidea</taxon>
        <taxon>Myidae</taxon>
        <taxon>Mya</taxon>
    </lineage>
</organism>
<reference evidence="5" key="1">
    <citation type="submission" date="2022-11" db="EMBL/GenBank/DDBJ databases">
        <title>Centuries of genome instability and evolution in soft-shell clam transmissible cancer (bioRxiv).</title>
        <authorList>
            <person name="Hart S.F.M."/>
            <person name="Yonemitsu M.A."/>
            <person name="Giersch R.M."/>
            <person name="Beal B.F."/>
            <person name="Arriagada G."/>
            <person name="Davis B.W."/>
            <person name="Ostrander E.A."/>
            <person name="Goff S.P."/>
            <person name="Metzger M.J."/>
        </authorList>
    </citation>
    <scope>NUCLEOTIDE SEQUENCE</scope>
    <source>
        <strain evidence="5">MELC-2E11</strain>
        <tissue evidence="5">Siphon/mantle</tissue>
    </source>
</reference>
<evidence type="ECO:0000256" key="1">
    <source>
        <dbReference type="ARBA" id="ARBA00022536"/>
    </source>
</evidence>
<feature type="non-terminal residue" evidence="5">
    <location>
        <position position="1"/>
    </location>
</feature>
<keyword evidence="1" id="KW-0245">EGF-like domain</keyword>
<dbReference type="Proteomes" id="UP001164746">
    <property type="component" value="Chromosome 10"/>
</dbReference>
<evidence type="ECO:0000313" key="5">
    <source>
        <dbReference type="EMBL" id="WAR17010.1"/>
    </source>
</evidence>
<sequence length="302" mass="33160">LHVFLQRVHVQTEKTVILVKTDLTDWRTIVDSNACSKSGICFACKPYFTGSKCGSCIDGRYGTNCSLQCSLGCAGKVCKSRDGTCNCRNYFSGDKCDSCVDGNYGENCSLKCSQGCEENTCNFRDGTCNCSTNYSGEQCEDCIRDRYGEGCSKTCSLGCVENTCSSADGKCDCKYFYKGYKCDVCEDGDHCLNNIESRHPNNTNNFPTGALTGGVIGAVVVFDAAVVIAVLCRRRLSQRKAQGHTDEQNTTHPGGELTQPGQYETLNNSRMEENQRRETYTRLVTTSQDEITERVSPDSIES</sequence>
<keyword evidence="3" id="KW-0472">Membrane</keyword>
<evidence type="ECO:0000256" key="2">
    <source>
        <dbReference type="SAM" id="MobiDB-lite"/>
    </source>
</evidence>
<evidence type="ECO:0000256" key="3">
    <source>
        <dbReference type="SAM" id="Phobius"/>
    </source>
</evidence>
<keyword evidence="3" id="KW-1133">Transmembrane helix</keyword>
<dbReference type="PANTHER" id="PTHR24043:SF8">
    <property type="entry name" value="EGF-LIKE DOMAIN-CONTAINING PROTEIN"/>
    <property type="match status" value="1"/>
</dbReference>
<gene>
    <name evidence="5" type="ORF">MAR_031604</name>
</gene>
<feature type="region of interest" description="Disordered" evidence="2">
    <location>
        <begin position="241"/>
        <end position="302"/>
    </location>
</feature>
<dbReference type="EMBL" id="CP111021">
    <property type="protein sequence ID" value="WAR17010.1"/>
    <property type="molecule type" value="Genomic_DNA"/>
</dbReference>
<dbReference type="SMART" id="SM00181">
    <property type="entry name" value="EGF"/>
    <property type="match status" value="4"/>
</dbReference>
<dbReference type="Gene3D" id="2.170.300.10">
    <property type="entry name" value="Tie2 ligand-binding domain superfamily"/>
    <property type="match status" value="1"/>
</dbReference>
<feature type="compositionally biased region" description="Basic and acidic residues" evidence="2">
    <location>
        <begin position="270"/>
        <end position="280"/>
    </location>
</feature>
<dbReference type="Pfam" id="PF00053">
    <property type="entry name" value="EGF_laminin"/>
    <property type="match status" value="2"/>
</dbReference>
<keyword evidence="3" id="KW-0812">Transmembrane</keyword>
<feature type="transmembrane region" description="Helical" evidence="3">
    <location>
        <begin position="210"/>
        <end position="232"/>
    </location>
</feature>
<keyword evidence="6" id="KW-1185">Reference proteome</keyword>
<proteinExistence type="predicted"/>
<dbReference type="InterPro" id="IPR000742">
    <property type="entry name" value="EGF"/>
</dbReference>
<protein>
    <submittedName>
        <fullName evidence="5">TIE1-like protein</fullName>
    </submittedName>
</protein>
<dbReference type="InterPro" id="IPR042635">
    <property type="entry name" value="MEGF10/SREC1/2-like"/>
</dbReference>
<dbReference type="InterPro" id="IPR002049">
    <property type="entry name" value="LE_dom"/>
</dbReference>
<evidence type="ECO:0000313" key="6">
    <source>
        <dbReference type="Proteomes" id="UP001164746"/>
    </source>
</evidence>